<dbReference type="Gene3D" id="3.40.640.10">
    <property type="entry name" value="Type I PLP-dependent aspartate aminotransferase-like (Major domain)"/>
    <property type="match status" value="1"/>
</dbReference>
<dbReference type="Gene3D" id="3.90.1150.10">
    <property type="entry name" value="Aspartate Aminotransferase, domain 1"/>
    <property type="match status" value="1"/>
</dbReference>
<evidence type="ECO:0000313" key="5">
    <source>
        <dbReference type="EMBL" id="CAA6799679.1"/>
    </source>
</evidence>
<name>A0A6S6S433_9BACT</name>
<evidence type="ECO:0000256" key="4">
    <source>
        <dbReference type="RuleBase" id="RU362118"/>
    </source>
</evidence>
<evidence type="ECO:0000256" key="3">
    <source>
        <dbReference type="PIRSR" id="PIRSR001434-2"/>
    </source>
</evidence>
<dbReference type="EMBL" id="CACVAQ010000042">
    <property type="protein sequence ID" value="CAA6799679.1"/>
    <property type="molecule type" value="Genomic_DNA"/>
</dbReference>
<dbReference type="PROSITE" id="PS00868">
    <property type="entry name" value="CYS_MET_METAB_PP"/>
    <property type="match status" value="1"/>
</dbReference>
<dbReference type="Pfam" id="PF01053">
    <property type="entry name" value="Cys_Met_Meta_PP"/>
    <property type="match status" value="1"/>
</dbReference>
<evidence type="ECO:0000256" key="1">
    <source>
        <dbReference type="ARBA" id="ARBA00001933"/>
    </source>
</evidence>
<feature type="modified residue" description="N6-(pyridoxal phosphate)lysine" evidence="3">
    <location>
        <position position="205"/>
    </location>
</feature>
<dbReference type="EC" id="4.4.1.8" evidence="5"/>
<dbReference type="InterPro" id="IPR015422">
    <property type="entry name" value="PyrdxlP-dep_Trfase_small"/>
</dbReference>
<dbReference type="InterPro" id="IPR054542">
    <property type="entry name" value="Cys_met_metab_PP"/>
</dbReference>
<dbReference type="PANTHER" id="PTHR11808">
    <property type="entry name" value="TRANS-SULFURATION ENZYME FAMILY MEMBER"/>
    <property type="match status" value="1"/>
</dbReference>
<organism evidence="5">
    <name type="scientific">uncultured Aureispira sp</name>
    <dbReference type="NCBI Taxonomy" id="1331704"/>
    <lineage>
        <taxon>Bacteria</taxon>
        <taxon>Pseudomonadati</taxon>
        <taxon>Bacteroidota</taxon>
        <taxon>Saprospiria</taxon>
        <taxon>Saprospirales</taxon>
        <taxon>Saprospiraceae</taxon>
        <taxon>Aureispira</taxon>
        <taxon>environmental samples</taxon>
    </lineage>
</organism>
<dbReference type="InterPro" id="IPR000277">
    <property type="entry name" value="Cys/Met-Metab_PyrdxlP-dep_enz"/>
</dbReference>
<keyword evidence="2 3" id="KW-0663">Pyridoxal phosphate</keyword>
<dbReference type="GO" id="GO:0016846">
    <property type="term" value="F:carbon-sulfur lyase activity"/>
    <property type="evidence" value="ECO:0007669"/>
    <property type="project" value="TreeGrafter"/>
</dbReference>
<dbReference type="AlphaFoldDB" id="A0A6S6S433"/>
<proteinExistence type="inferred from homology"/>
<dbReference type="GO" id="GO:0019346">
    <property type="term" value="P:transsulfuration"/>
    <property type="evidence" value="ECO:0007669"/>
    <property type="project" value="InterPro"/>
</dbReference>
<dbReference type="PIRSF" id="PIRSF001434">
    <property type="entry name" value="CGS"/>
    <property type="match status" value="1"/>
</dbReference>
<evidence type="ECO:0000256" key="2">
    <source>
        <dbReference type="ARBA" id="ARBA00022898"/>
    </source>
</evidence>
<dbReference type="SUPFAM" id="SSF53383">
    <property type="entry name" value="PLP-dependent transferases"/>
    <property type="match status" value="1"/>
</dbReference>
<reference evidence="5" key="1">
    <citation type="submission" date="2020-01" db="EMBL/GenBank/DDBJ databases">
        <authorList>
            <person name="Meier V. D."/>
            <person name="Meier V D."/>
        </authorList>
    </citation>
    <scope>NUCLEOTIDE SEQUENCE</scope>
    <source>
        <strain evidence="5">HLG_WM_MAG_10</strain>
    </source>
</reference>
<dbReference type="GO" id="GO:0005737">
    <property type="term" value="C:cytoplasm"/>
    <property type="evidence" value="ECO:0007669"/>
    <property type="project" value="TreeGrafter"/>
</dbReference>
<dbReference type="GO" id="GO:0030170">
    <property type="term" value="F:pyridoxal phosphate binding"/>
    <property type="evidence" value="ECO:0007669"/>
    <property type="project" value="InterPro"/>
</dbReference>
<accession>A0A6S6S433</accession>
<sequence>MKDWSHILTHEGEDKEKYYNAIVPPIIQSSNFSFPSVEAFREGFRNELDGSIYTRGNNPTVAILRKKMAALEGSEDALVLASGSAAIAAAIIGNLSAGDHIICVQKPYSWTFKLLDQFLTRFGVEHSFVDGRSIAEIEAAIRPNTKVLMLESPNSLTFEIQDLKACAQLAQQHDITTIIDNSYASPYYQNPIDYGIDIVLHSGTKYLGGHSDVVFGVICAAKPMIQKIFSSEYMTLGACISPNDAWLVLRGLRTLPIRLEKISATTEKVVQFLKNHPKVDSVLYPFDKDFPQYDLAKSQMRGAGGLFSVNFKAESIEQMENFSNRLAKFFQFAVSWGGHESLQIPTCVFYNLQPNETPPLPFTFVRYYVGLEEPAYLIDKLSKALELL</sequence>
<dbReference type="PANTHER" id="PTHR11808:SF80">
    <property type="entry name" value="CYSTATHIONINE GAMMA-LYASE"/>
    <property type="match status" value="1"/>
</dbReference>
<protein>
    <submittedName>
        <fullName evidence="5">Cystathionine beta-lyase (EC)</fullName>
        <ecNumber evidence="5">4.4.1.8</ecNumber>
    </submittedName>
</protein>
<keyword evidence="5" id="KW-0456">Lyase</keyword>
<comment type="cofactor">
    <cofactor evidence="1 4">
        <name>pyridoxal 5'-phosphate</name>
        <dbReference type="ChEBI" id="CHEBI:597326"/>
    </cofactor>
</comment>
<dbReference type="FunFam" id="3.40.640.10:FF:000046">
    <property type="entry name" value="Cystathionine gamma-lyase"/>
    <property type="match status" value="1"/>
</dbReference>
<dbReference type="InterPro" id="IPR015424">
    <property type="entry name" value="PyrdxlP-dep_Trfase"/>
</dbReference>
<comment type="similarity">
    <text evidence="4">Belongs to the trans-sulfuration enzymes family.</text>
</comment>
<gene>
    <name evidence="5" type="ORF">HELGO_WM29690</name>
</gene>
<dbReference type="InterPro" id="IPR015421">
    <property type="entry name" value="PyrdxlP-dep_Trfase_major"/>
</dbReference>